<gene>
    <name evidence="2" type="ORF">AWB78_00769</name>
</gene>
<dbReference type="OrthoDB" id="5608857at2"/>
<evidence type="ECO:0000313" key="2">
    <source>
        <dbReference type="EMBL" id="SAK47381.1"/>
    </source>
</evidence>
<dbReference type="EMBL" id="FCOX02000003">
    <property type="protein sequence ID" value="SAK47381.1"/>
    <property type="molecule type" value="Genomic_DNA"/>
</dbReference>
<organism evidence="2 3">
    <name type="scientific">Caballeronia calidae</name>
    <dbReference type="NCBI Taxonomy" id="1777139"/>
    <lineage>
        <taxon>Bacteria</taxon>
        <taxon>Pseudomonadati</taxon>
        <taxon>Pseudomonadota</taxon>
        <taxon>Betaproteobacteria</taxon>
        <taxon>Burkholderiales</taxon>
        <taxon>Burkholderiaceae</taxon>
        <taxon>Caballeronia</taxon>
    </lineage>
</organism>
<evidence type="ECO:0000313" key="3">
    <source>
        <dbReference type="Proteomes" id="UP000071859"/>
    </source>
</evidence>
<name>A0A157ZPH1_9BURK</name>
<dbReference type="RefSeq" id="WP_062602443.1">
    <property type="nucleotide sequence ID" value="NZ_FCOX02000003.1"/>
</dbReference>
<keyword evidence="1" id="KW-0812">Transmembrane</keyword>
<evidence type="ECO:0000256" key="1">
    <source>
        <dbReference type="SAM" id="Phobius"/>
    </source>
</evidence>
<dbReference type="AlphaFoldDB" id="A0A157ZPH1"/>
<keyword evidence="3" id="KW-1185">Reference proteome</keyword>
<dbReference type="Proteomes" id="UP000071859">
    <property type="component" value="Unassembled WGS sequence"/>
</dbReference>
<reference evidence="2" key="1">
    <citation type="submission" date="2016-01" db="EMBL/GenBank/DDBJ databases">
        <authorList>
            <person name="Peeters C."/>
        </authorList>
    </citation>
    <scope>NUCLEOTIDE SEQUENCE</scope>
    <source>
        <strain evidence="2">LMG 29321</strain>
    </source>
</reference>
<comment type="caution">
    <text evidence="2">The sequence shown here is derived from an EMBL/GenBank/DDBJ whole genome shotgun (WGS) entry which is preliminary data.</text>
</comment>
<feature type="transmembrane region" description="Helical" evidence="1">
    <location>
        <begin position="21"/>
        <end position="39"/>
    </location>
</feature>
<sequence>MGPTTARGKRPGAARQRGFGMLWALMCVALIAIYLMQVGEVWTTQVQRAKEDELLRKGDAIRAAIAAYVKADKSGAFPKRFEDLLRDPRASFVQRYLRAAYADPMTNGEWQTVRGPDGELYGVYSASTEAPLKKDGFPDLYASFATQTSYSEWKFTYYPERNMSRR</sequence>
<protein>
    <recommendedName>
        <fullName evidence="4">Type II secretory pathway, pseudopilin PulG</fullName>
    </recommendedName>
</protein>
<keyword evidence="1" id="KW-1133">Transmembrane helix</keyword>
<keyword evidence="1" id="KW-0472">Membrane</keyword>
<proteinExistence type="predicted"/>
<evidence type="ECO:0008006" key="4">
    <source>
        <dbReference type="Google" id="ProtNLM"/>
    </source>
</evidence>
<accession>A0A157ZPH1</accession>